<dbReference type="AlphaFoldDB" id="A0A9N8EUN8"/>
<dbReference type="Proteomes" id="UP001153069">
    <property type="component" value="Unassembled WGS sequence"/>
</dbReference>
<dbReference type="EMBL" id="CAICTM010002244">
    <property type="protein sequence ID" value="CAB9528517.1"/>
    <property type="molecule type" value="Genomic_DNA"/>
</dbReference>
<reference evidence="2" key="1">
    <citation type="submission" date="2020-06" db="EMBL/GenBank/DDBJ databases">
        <authorList>
            <consortium name="Plant Systems Biology data submission"/>
        </authorList>
    </citation>
    <scope>NUCLEOTIDE SEQUENCE</scope>
    <source>
        <strain evidence="2">D6</strain>
    </source>
</reference>
<protein>
    <submittedName>
        <fullName evidence="2">Fg-gap repeat protein (Partial)</fullName>
    </submittedName>
</protein>
<organism evidence="2 3">
    <name type="scientific">Seminavis robusta</name>
    <dbReference type="NCBI Taxonomy" id="568900"/>
    <lineage>
        <taxon>Eukaryota</taxon>
        <taxon>Sar</taxon>
        <taxon>Stramenopiles</taxon>
        <taxon>Ochrophyta</taxon>
        <taxon>Bacillariophyta</taxon>
        <taxon>Bacillariophyceae</taxon>
        <taxon>Bacillariophycidae</taxon>
        <taxon>Naviculales</taxon>
        <taxon>Naviculaceae</taxon>
        <taxon>Seminavis</taxon>
    </lineage>
</organism>
<feature type="non-terminal residue" evidence="2">
    <location>
        <position position="229"/>
    </location>
</feature>
<dbReference type="InterPro" id="IPR013517">
    <property type="entry name" value="FG-GAP"/>
</dbReference>
<evidence type="ECO:0000313" key="3">
    <source>
        <dbReference type="Proteomes" id="UP001153069"/>
    </source>
</evidence>
<dbReference type="OrthoDB" id="10022113at2759"/>
<keyword evidence="3" id="KW-1185">Reference proteome</keyword>
<gene>
    <name evidence="2" type="ORF">SEMRO_2246_G320590.1</name>
</gene>
<evidence type="ECO:0000313" key="2">
    <source>
        <dbReference type="EMBL" id="CAB9528517.1"/>
    </source>
</evidence>
<dbReference type="PANTHER" id="PTHR44103:SF1">
    <property type="entry name" value="PROPROTEIN CONVERTASE P"/>
    <property type="match status" value="1"/>
</dbReference>
<dbReference type="SUPFAM" id="SSF69318">
    <property type="entry name" value="Integrin alpha N-terminal domain"/>
    <property type="match status" value="1"/>
</dbReference>
<proteinExistence type="predicted"/>
<name>A0A9N8EUN8_9STRA</name>
<dbReference type="Gene3D" id="2.130.10.130">
    <property type="entry name" value="Integrin alpha, N-terminal"/>
    <property type="match status" value="1"/>
</dbReference>
<dbReference type="InterPro" id="IPR028994">
    <property type="entry name" value="Integrin_alpha_N"/>
</dbReference>
<dbReference type="PANTHER" id="PTHR44103">
    <property type="entry name" value="PROPROTEIN CONVERTASE P"/>
    <property type="match status" value="1"/>
</dbReference>
<dbReference type="Pfam" id="PF13517">
    <property type="entry name" value="FG-GAP_3"/>
    <property type="match status" value="2"/>
</dbReference>
<evidence type="ECO:0000256" key="1">
    <source>
        <dbReference type="ARBA" id="ARBA00022729"/>
    </source>
</evidence>
<keyword evidence="1" id="KW-0732">Signal</keyword>
<comment type="caution">
    <text evidence="2">The sequence shown here is derived from an EMBL/GenBank/DDBJ whole genome shotgun (WGS) entry which is preliminary data.</text>
</comment>
<sequence>TFCEIKEIVDDNAIGARTVVAADLNGDGWIDLASASKDDDTVAWYPNDGTGHFPTKIVISKDDEALGAYSLVAADIDGDGHQDLVVASNGNDHVSLWRNDGKGNFSKTLIYDNADFVLSVTAVDFDRDGDLDVASASFFDGYIRWYENVDGKGYVWKNHTVYVGIQGHYVAHGDMDGDGDDDLIAVTHAENTSPSFSHKPTATKTITQTSISTRENAVMSARNGMDIPA</sequence>
<accession>A0A9N8EUN8</accession>